<dbReference type="OrthoDB" id="504170at2759"/>
<dbReference type="InterPro" id="IPR036179">
    <property type="entry name" value="Ig-like_dom_sf"/>
</dbReference>
<reference evidence="6" key="1">
    <citation type="submission" date="2025-08" db="UniProtKB">
        <authorList>
            <consortium name="RefSeq"/>
        </authorList>
    </citation>
    <scope>IDENTIFICATION</scope>
    <source>
        <tissue evidence="6">Gonad</tissue>
    </source>
</reference>
<dbReference type="PRINTS" id="PR00014">
    <property type="entry name" value="FNTYPEIII"/>
</dbReference>
<accession>A0A6P4YEW2</accession>
<dbReference type="Pfam" id="PF07679">
    <property type="entry name" value="I-set"/>
    <property type="match status" value="1"/>
</dbReference>
<dbReference type="InterPro" id="IPR036116">
    <property type="entry name" value="FN3_sf"/>
</dbReference>
<evidence type="ECO:0000313" key="6">
    <source>
        <dbReference type="RefSeq" id="XP_019627745.1"/>
    </source>
</evidence>
<evidence type="ECO:0000259" key="4">
    <source>
        <dbReference type="PROSITE" id="PS50853"/>
    </source>
</evidence>
<dbReference type="PANTHER" id="PTHR14340:SF9">
    <property type="entry name" value="FIBRONECTIN TYPE-III DOMAIN-CONTAINING PROTEIN"/>
    <property type="match status" value="1"/>
</dbReference>
<dbReference type="Gene3D" id="2.60.40.10">
    <property type="entry name" value="Immunoglobulins"/>
    <property type="match status" value="2"/>
</dbReference>
<keyword evidence="1" id="KW-0393">Immunoglobulin domain</keyword>
<keyword evidence="5" id="KW-1185">Reference proteome</keyword>
<dbReference type="PROSITE" id="PS50853">
    <property type="entry name" value="FN3"/>
    <property type="match status" value="1"/>
</dbReference>
<dbReference type="InterPro" id="IPR007110">
    <property type="entry name" value="Ig-like_dom"/>
</dbReference>
<sequence>MTVRAGETINIAAGITGKPVPAISWERGGKPLMAVDRVSLVNDASSSNLDIRKCMRKIDQGVYQVTAKNKVGTASKQIKVTILDVPGEPNDVKISRVFANEMTVTWSKPYQDGGSPITNYVVDRRDVHMVTWTQVSASIDPKKMVIVAHKLLEGVEYVFRVRAENNIGVGPPAESKPTLARSPYGPPGPPEAPEITASGRNWLNIVW</sequence>
<organism evidence="5 6">
    <name type="scientific">Branchiostoma belcheri</name>
    <name type="common">Amphioxus</name>
    <dbReference type="NCBI Taxonomy" id="7741"/>
    <lineage>
        <taxon>Eukaryota</taxon>
        <taxon>Metazoa</taxon>
        <taxon>Chordata</taxon>
        <taxon>Cephalochordata</taxon>
        <taxon>Leptocardii</taxon>
        <taxon>Amphioxiformes</taxon>
        <taxon>Branchiostomatidae</taxon>
        <taxon>Branchiostoma</taxon>
    </lineage>
</organism>
<dbReference type="KEGG" id="bbel:109472417"/>
<dbReference type="Proteomes" id="UP000515135">
    <property type="component" value="Unplaced"/>
</dbReference>
<evidence type="ECO:0000259" key="3">
    <source>
        <dbReference type="PROSITE" id="PS50835"/>
    </source>
</evidence>
<dbReference type="SUPFAM" id="SSF49265">
    <property type="entry name" value="Fibronectin type III"/>
    <property type="match status" value="1"/>
</dbReference>
<feature type="region of interest" description="Disordered" evidence="2">
    <location>
        <begin position="170"/>
        <end position="195"/>
    </location>
</feature>
<evidence type="ECO:0000313" key="5">
    <source>
        <dbReference type="Proteomes" id="UP000515135"/>
    </source>
</evidence>
<evidence type="ECO:0000256" key="1">
    <source>
        <dbReference type="ARBA" id="ARBA00023319"/>
    </source>
</evidence>
<feature type="domain" description="Fibronectin type-III" evidence="4">
    <location>
        <begin position="88"/>
        <end position="183"/>
    </location>
</feature>
<dbReference type="SUPFAM" id="SSF48726">
    <property type="entry name" value="Immunoglobulin"/>
    <property type="match status" value="1"/>
</dbReference>
<dbReference type="AlphaFoldDB" id="A0A6P4YEW2"/>
<dbReference type="Pfam" id="PF00041">
    <property type="entry name" value="fn3"/>
    <property type="match status" value="1"/>
</dbReference>
<name>A0A6P4YEW2_BRABE</name>
<dbReference type="SMART" id="SM00060">
    <property type="entry name" value="FN3"/>
    <property type="match status" value="1"/>
</dbReference>
<dbReference type="GeneID" id="109472417"/>
<dbReference type="RefSeq" id="XP_019627745.1">
    <property type="nucleotide sequence ID" value="XM_019772186.1"/>
</dbReference>
<dbReference type="CDD" id="cd00063">
    <property type="entry name" value="FN3"/>
    <property type="match status" value="1"/>
</dbReference>
<dbReference type="PROSITE" id="PS50835">
    <property type="entry name" value="IG_LIKE"/>
    <property type="match status" value="1"/>
</dbReference>
<dbReference type="FunFam" id="2.60.40.10:FF:000002">
    <property type="entry name" value="Titin a"/>
    <property type="match status" value="1"/>
</dbReference>
<proteinExistence type="predicted"/>
<feature type="domain" description="Ig-like" evidence="3">
    <location>
        <begin position="1"/>
        <end position="81"/>
    </location>
</feature>
<protein>
    <submittedName>
        <fullName evidence="6">Titin-like</fullName>
    </submittedName>
</protein>
<dbReference type="InterPro" id="IPR013098">
    <property type="entry name" value="Ig_I-set"/>
</dbReference>
<dbReference type="FunFam" id="2.60.40.10:FF:000770">
    <property type="entry name" value="titin isoform X1"/>
    <property type="match status" value="1"/>
</dbReference>
<dbReference type="InterPro" id="IPR003961">
    <property type="entry name" value="FN3_dom"/>
</dbReference>
<dbReference type="PANTHER" id="PTHR14340">
    <property type="entry name" value="MICROFIBRIL-ASSOCIATED GLYCOPROTEIN 3"/>
    <property type="match status" value="1"/>
</dbReference>
<dbReference type="InterPro" id="IPR013783">
    <property type="entry name" value="Ig-like_fold"/>
</dbReference>
<gene>
    <name evidence="6" type="primary">LOC109472417</name>
</gene>
<evidence type="ECO:0000256" key="2">
    <source>
        <dbReference type="SAM" id="MobiDB-lite"/>
    </source>
</evidence>